<organism evidence="1 2">
    <name type="scientific">Enterococcus phoeniculicola ATCC BAA-412</name>
    <dbReference type="NCBI Taxonomy" id="1158610"/>
    <lineage>
        <taxon>Bacteria</taxon>
        <taxon>Bacillati</taxon>
        <taxon>Bacillota</taxon>
        <taxon>Bacilli</taxon>
        <taxon>Lactobacillales</taxon>
        <taxon>Enterococcaceae</taxon>
        <taxon>Enterococcus</taxon>
    </lineage>
</organism>
<comment type="caution">
    <text evidence="1">The sequence shown here is derived from an EMBL/GenBank/DDBJ whole genome shotgun (WGS) entry which is preliminary data.</text>
</comment>
<name>R3WU41_9ENTE</name>
<sequence>MDDKNWVLKANLVDTNFVNDNNPSGKLAVANEDFFYYKSNGKKMNISTVPIDLFMNISDTEATEFVLDQTNDNGFYYNPNSSMALGNYHATVNWSLVSAPS</sequence>
<reference evidence="1 2" key="1">
    <citation type="submission" date="2013-02" db="EMBL/GenBank/DDBJ databases">
        <title>The Genome Sequence of Enterococcus phoeniculicola BAA-412.</title>
        <authorList>
            <consortium name="The Broad Institute Genome Sequencing Platform"/>
            <consortium name="The Broad Institute Genome Sequencing Center for Infectious Disease"/>
            <person name="Earl A.M."/>
            <person name="Gilmore M.S."/>
            <person name="Lebreton F."/>
            <person name="Walker B."/>
            <person name="Young S.K."/>
            <person name="Zeng Q."/>
            <person name="Gargeya S."/>
            <person name="Fitzgerald M."/>
            <person name="Haas B."/>
            <person name="Abouelleil A."/>
            <person name="Alvarado L."/>
            <person name="Arachchi H.M."/>
            <person name="Berlin A.M."/>
            <person name="Chapman S.B."/>
            <person name="Dewar J."/>
            <person name="Goldberg J."/>
            <person name="Griggs A."/>
            <person name="Gujja S."/>
            <person name="Hansen M."/>
            <person name="Howarth C."/>
            <person name="Imamovic A."/>
            <person name="Larimer J."/>
            <person name="McCowan C."/>
            <person name="Murphy C."/>
            <person name="Neiman D."/>
            <person name="Pearson M."/>
            <person name="Priest M."/>
            <person name="Roberts A."/>
            <person name="Saif S."/>
            <person name="Shea T."/>
            <person name="Sisk P."/>
            <person name="Sykes S."/>
            <person name="Wortman J."/>
            <person name="Nusbaum C."/>
            <person name="Birren B."/>
        </authorList>
    </citation>
    <scope>NUCLEOTIDE SEQUENCE [LARGE SCALE GENOMIC DNA]</scope>
    <source>
        <strain evidence="1 2">ATCC BAA-412</strain>
    </source>
</reference>
<dbReference type="STRING" id="154621.RV11_GL002117"/>
<dbReference type="PATRIC" id="fig|1158610.3.peg.1195"/>
<evidence type="ECO:0000313" key="1">
    <source>
        <dbReference type="EMBL" id="EOL45330.1"/>
    </source>
</evidence>
<dbReference type="AlphaFoldDB" id="R3WU41"/>
<accession>R3WU41</accession>
<gene>
    <name evidence="1" type="ORF">UC3_01220</name>
</gene>
<protein>
    <recommendedName>
        <fullName evidence="3">WxL domain-containing protein</fullName>
    </recommendedName>
</protein>
<evidence type="ECO:0000313" key="2">
    <source>
        <dbReference type="Proteomes" id="UP000013785"/>
    </source>
</evidence>
<evidence type="ECO:0008006" key="3">
    <source>
        <dbReference type="Google" id="ProtNLM"/>
    </source>
</evidence>
<dbReference type="Proteomes" id="UP000013785">
    <property type="component" value="Unassembled WGS sequence"/>
</dbReference>
<dbReference type="EMBL" id="AJAT01000012">
    <property type="protein sequence ID" value="EOL45330.1"/>
    <property type="molecule type" value="Genomic_DNA"/>
</dbReference>
<keyword evidence="2" id="KW-1185">Reference proteome</keyword>
<proteinExistence type="predicted"/>
<dbReference type="HOGENOM" id="CLU_2287170_0_0_9"/>